<name>A0AAJ2EUR2_9HYPH</name>
<evidence type="ECO:0000313" key="1">
    <source>
        <dbReference type="EMBL" id="MDR6101712.1"/>
    </source>
</evidence>
<proteinExistence type="predicted"/>
<protein>
    <submittedName>
        <fullName evidence="1">Uncharacterized protein</fullName>
    </submittedName>
</protein>
<reference evidence="1" key="1">
    <citation type="submission" date="2023-08" db="EMBL/GenBank/DDBJ databases">
        <title>Functional and genomic diversity of the sorghum phyllosphere microbiome.</title>
        <authorList>
            <person name="Shade A."/>
        </authorList>
    </citation>
    <scope>NUCLEOTIDE SEQUENCE</scope>
    <source>
        <strain evidence="1">SORGH_AS_0974</strain>
    </source>
</reference>
<dbReference type="AlphaFoldDB" id="A0AAJ2EUR2"/>
<accession>A0AAJ2EUR2</accession>
<dbReference type="EMBL" id="JAVIZC010000001">
    <property type="protein sequence ID" value="MDR6101712.1"/>
    <property type="molecule type" value="Genomic_DNA"/>
</dbReference>
<sequence>MRLEHAGCRQRRSRWTRCRAICLSRLGLDGSHDGPSQFCACNHPPNRRGRQQSDKPASHLATEDDYAQCLIVHIESQYSEADHCKRPLTCKPAGRYSVETITPFYIVPAKNLDRIGNMIAGPGAAICASFARKRRRGDYLWKNYRQSNLMLYVEMKEMHSLHRFEPDILRAFPQNDAAQLRQLVEV</sequence>
<comment type="caution">
    <text evidence="1">The sequence shown here is derived from an EMBL/GenBank/DDBJ whole genome shotgun (WGS) entry which is preliminary data.</text>
</comment>
<evidence type="ECO:0000313" key="2">
    <source>
        <dbReference type="Proteomes" id="UP001255601"/>
    </source>
</evidence>
<dbReference type="Proteomes" id="UP001255601">
    <property type="component" value="Unassembled WGS sequence"/>
</dbReference>
<organism evidence="1 2">
    <name type="scientific">Agrobacterium larrymoorei</name>
    <dbReference type="NCBI Taxonomy" id="160699"/>
    <lineage>
        <taxon>Bacteria</taxon>
        <taxon>Pseudomonadati</taxon>
        <taxon>Pseudomonadota</taxon>
        <taxon>Alphaproteobacteria</taxon>
        <taxon>Hyphomicrobiales</taxon>
        <taxon>Rhizobiaceae</taxon>
        <taxon>Rhizobium/Agrobacterium group</taxon>
        <taxon>Agrobacterium</taxon>
    </lineage>
</organism>
<gene>
    <name evidence="1" type="ORF">QE369_001890</name>
</gene>